<evidence type="ECO:0000313" key="1">
    <source>
        <dbReference type="EMBL" id="EAA8668807.1"/>
    </source>
</evidence>
<protein>
    <submittedName>
        <fullName evidence="2">Uncharacterized protein</fullName>
    </submittedName>
</protein>
<accession>A0A3V7BAR3</accession>
<comment type="caution">
    <text evidence="2">The sequence shown here is derived from an EMBL/GenBank/DDBJ whole genome shotgun (WGS) entry which is preliminary data.</text>
</comment>
<dbReference type="Proteomes" id="UP000839834">
    <property type="component" value="Unassembled WGS sequence"/>
</dbReference>
<proteinExistence type="predicted"/>
<name>A0A3V7BAR3_SALER</name>
<gene>
    <name evidence="2" type="ORF">KO51_28905</name>
    <name evidence="1" type="ORF">NL99_28860</name>
</gene>
<sequence length="206" mass="24502">MREELSRLVKNISIDHDYNKIYICERRKIYLNNMKLIGRSIDVIKRHNCFMSVGDAGFILSVIKLMKSNGIDDVYFEIKNDFVVFFDIPQPFQISEDYFNLSEINSFANKSISKIVKSARFEHTRLVDFLSLYEPKTALYFLQYIRYNRMLSLCEIDNVLYKYILKLDKEIGFSNLNNFRYISNAVRYLFSLTEIEIEIEIESKIN</sequence>
<reference evidence="2" key="1">
    <citation type="submission" date="2018-08" db="EMBL/GenBank/DDBJ databases">
        <authorList>
            <consortium name="GenomeTrakr network: Whole genome sequencing for foodborne pathogen traceback"/>
        </authorList>
    </citation>
    <scope>NUCLEOTIDE SEQUENCE [LARGE SCALE GENOMIC DNA]</scope>
    <source>
        <strain evidence="2">FLUFL-1338</strain>
        <strain evidence="1">FLUFL-367</strain>
    </source>
</reference>
<dbReference type="EMBL" id="RSMR01000119">
    <property type="protein sequence ID" value="MIK95359.1"/>
    <property type="molecule type" value="Genomic_DNA"/>
</dbReference>
<organism evidence="2">
    <name type="scientific">Salmonella enterica</name>
    <name type="common">Salmonella choleraesuis</name>
    <dbReference type="NCBI Taxonomy" id="28901"/>
    <lineage>
        <taxon>Bacteria</taxon>
        <taxon>Pseudomonadati</taxon>
        <taxon>Pseudomonadota</taxon>
        <taxon>Gammaproteobacteria</taxon>
        <taxon>Enterobacterales</taxon>
        <taxon>Enterobacteriaceae</taxon>
        <taxon>Salmonella</taxon>
    </lineage>
</organism>
<dbReference type="AlphaFoldDB" id="A0A3V7BAR3"/>
<evidence type="ECO:0000313" key="2">
    <source>
        <dbReference type="EMBL" id="MIK95359.1"/>
    </source>
</evidence>
<dbReference type="Proteomes" id="UP000885283">
    <property type="component" value="Unassembled WGS sequence"/>
</dbReference>
<dbReference type="EMBL" id="AAACVH010000133">
    <property type="protein sequence ID" value="EAA8668807.1"/>
    <property type="molecule type" value="Genomic_DNA"/>
</dbReference>